<evidence type="ECO:0000256" key="8">
    <source>
        <dbReference type="ARBA" id="ARBA00022840"/>
    </source>
</evidence>
<dbReference type="Proteomes" id="UP000178449">
    <property type="component" value="Unassembled WGS sequence"/>
</dbReference>
<dbReference type="STRING" id="1817772.A2527_03415"/>
<evidence type="ECO:0000256" key="14">
    <source>
        <dbReference type="SAM" id="Coils"/>
    </source>
</evidence>
<dbReference type="PROSITE" id="PS50862">
    <property type="entry name" value="AA_TRNA_LIGASE_II"/>
    <property type="match status" value="1"/>
</dbReference>
<evidence type="ECO:0000259" key="15">
    <source>
        <dbReference type="PROSITE" id="PS50862"/>
    </source>
</evidence>
<name>A0A1F6GET1_9PROT</name>
<dbReference type="InterPro" id="IPR006195">
    <property type="entry name" value="aa-tRNA-synth_II"/>
</dbReference>
<keyword evidence="9 13" id="KW-0460">Magnesium</keyword>
<evidence type="ECO:0000256" key="9">
    <source>
        <dbReference type="ARBA" id="ARBA00022842"/>
    </source>
</evidence>
<evidence type="ECO:0000256" key="2">
    <source>
        <dbReference type="ARBA" id="ARBA00010207"/>
    </source>
</evidence>
<dbReference type="PANTHER" id="PTHR11538:SF41">
    <property type="entry name" value="PHENYLALANINE--TRNA LIGASE, MITOCHONDRIAL"/>
    <property type="match status" value="1"/>
</dbReference>
<dbReference type="Pfam" id="PF02912">
    <property type="entry name" value="Phe_tRNA-synt_N"/>
    <property type="match status" value="1"/>
</dbReference>
<dbReference type="GO" id="GO:0000049">
    <property type="term" value="F:tRNA binding"/>
    <property type="evidence" value="ECO:0007669"/>
    <property type="project" value="InterPro"/>
</dbReference>
<evidence type="ECO:0000256" key="6">
    <source>
        <dbReference type="ARBA" id="ARBA00022723"/>
    </source>
</evidence>
<keyword evidence="14" id="KW-0175">Coiled coil</keyword>
<dbReference type="GO" id="GO:0005737">
    <property type="term" value="C:cytoplasm"/>
    <property type="evidence" value="ECO:0007669"/>
    <property type="project" value="UniProtKB-SubCell"/>
</dbReference>
<dbReference type="SUPFAM" id="SSF46589">
    <property type="entry name" value="tRNA-binding arm"/>
    <property type="match status" value="1"/>
</dbReference>
<dbReference type="HAMAP" id="MF_00281">
    <property type="entry name" value="Phe_tRNA_synth_alpha1"/>
    <property type="match status" value="1"/>
</dbReference>
<dbReference type="Pfam" id="PF01409">
    <property type="entry name" value="tRNA-synt_2d"/>
    <property type="match status" value="1"/>
</dbReference>
<dbReference type="InterPro" id="IPR004188">
    <property type="entry name" value="Phe-tRNA_ligase_II_N"/>
</dbReference>
<dbReference type="EMBL" id="MFNE01000010">
    <property type="protein sequence ID" value="OGG96619.1"/>
    <property type="molecule type" value="Genomic_DNA"/>
</dbReference>
<dbReference type="InterPro" id="IPR045864">
    <property type="entry name" value="aa-tRNA-synth_II/BPL/LPL"/>
</dbReference>
<dbReference type="AlphaFoldDB" id="A0A1F6GET1"/>
<dbReference type="FunFam" id="3.30.930.10:FF:000089">
    <property type="entry name" value="Phenylalanine--tRNA ligase alpha subunit"/>
    <property type="match status" value="1"/>
</dbReference>
<keyword evidence="6 13" id="KW-0479">Metal-binding</keyword>
<keyword evidence="11 13" id="KW-0030">Aminoacyl-tRNA synthetase</keyword>
<reference evidence="16 17" key="1">
    <citation type="journal article" date="2016" name="Nat. Commun.">
        <title>Thousands of microbial genomes shed light on interconnected biogeochemical processes in an aquifer system.</title>
        <authorList>
            <person name="Anantharaman K."/>
            <person name="Brown C.T."/>
            <person name="Hug L.A."/>
            <person name="Sharon I."/>
            <person name="Castelle C.J."/>
            <person name="Probst A.J."/>
            <person name="Thomas B.C."/>
            <person name="Singh A."/>
            <person name="Wilkins M.J."/>
            <person name="Karaoz U."/>
            <person name="Brodie E.L."/>
            <person name="Williams K.H."/>
            <person name="Hubbard S.S."/>
            <person name="Banfield J.F."/>
        </authorList>
    </citation>
    <scope>NUCLEOTIDE SEQUENCE [LARGE SCALE GENOMIC DNA]</scope>
</reference>
<comment type="similarity">
    <text evidence="2 13">Belongs to the class-II aminoacyl-tRNA synthetase family. Phe-tRNA synthetase alpha subunit type 1 subfamily.</text>
</comment>
<keyword evidence="4 13" id="KW-0963">Cytoplasm</keyword>
<evidence type="ECO:0000256" key="11">
    <source>
        <dbReference type="ARBA" id="ARBA00023146"/>
    </source>
</evidence>
<protein>
    <recommendedName>
        <fullName evidence="13">Phenylalanine--tRNA ligase alpha subunit</fullName>
        <ecNumber evidence="13">6.1.1.20</ecNumber>
    </recommendedName>
    <alternativeName>
        <fullName evidence="13">Phenylalanyl-tRNA synthetase alpha subunit</fullName>
        <shortName evidence="13">PheRS</shortName>
    </alternativeName>
</protein>
<dbReference type="InterPro" id="IPR004529">
    <property type="entry name" value="Phe-tRNA-synth_IIc_asu"/>
</dbReference>
<evidence type="ECO:0000256" key="3">
    <source>
        <dbReference type="ARBA" id="ARBA00011209"/>
    </source>
</evidence>
<dbReference type="InterPro" id="IPR010978">
    <property type="entry name" value="tRNA-bd_arm"/>
</dbReference>
<evidence type="ECO:0000256" key="10">
    <source>
        <dbReference type="ARBA" id="ARBA00022917"/>
    </source>
</evidence>
<evidence type="ECO:0000256" key="4">
    <source>
        <dbReference type="ARBA" id="ARBA00022490"/>
    </source>
</evidence>
<evidence type="ECO:0000313" key="16">
    <source>
        <dbReference type="EMBL" id="OGG96619.1"/>
    </source>
</evidence>
<evidence type="ECO:0000313" key="17">
    <source>
        <dbReference type="Proteomes" id="UP000178449"/>
    </source>
</evidence>
<keyword evidence="7 13" id="KW-0547">Nucleotide-binding</keyword>
<comment type="subunit">
    <text evidence="3 13">Tetramer of two alpha and two beta subunits.</text>
</comment>
<dbReference type="Gene3D" id="3.30.930.10">
    <property type="entry name" value="Bira Bifunctional Protein, Domain 2"/>
    <property type="match status" value="1"/>
</dbReference>
<feature type="coiled-coil region" evidence="14">
    <location>
        <begin position="5"/>
        <end position="36"/>
    </location>
</feature>
<dbReference type="EC" id="6.1.1.20" evidence="13"/>
<dbReference type="CDD" id="cd00496">
    <property type="entry name" value="PheRS_alpha_core"/>
    <property type="match status" value="1"/>
</dbReference>
<evidence type="ECO:0000256" key="12">
    <source>
        <dbReference type="ARBA" id="ARBA00049255"/>
    </source>
</evidence>
<keyword evidence="8 13" id="KW-0067">ATP-binding</keyword>
<dbReference type="GO" id="GO:0004826">
    <property type="term" value="F:phenylalanine-tRNA ligase activity"/>
    <property type="evidence" value="ECO:0007669"/>
    <property type="project" value="UniProtKB-UniRule"/>
</dbReference>
<evidence type="ECO:0000256" key="7">
    <source>
        <dbReference type="ARBA" id="ARBA00022741"/>
    </source>
</evidence>
<evidence type="ECO:0000256" key="13">
    <source>
        <dbReference type="HAMAP-Rule" id="MF_00281"/>
    </source>
</evidence>
<keyword evidence="10 13" id="KW-0648">Protein biosynthesis</keyword>
<gene>
    <name evidence="13" type="primary">pheS</name>
    <name evidence="16" type="ORF">A2527_03415</name>
</gene>
<keyword evidence="5 13" id="KW-0436">Ligase</keyword>
<comment type="caution">
    <text evidence="16">The sequence shown here is derived from an EMBL/GenBank/DDBJ whole genome shotgun (WGS) entry which is preliminary data.</text>
</comment>
<organism evidence="16 17">
    <name type="scientific">Candidatus Lambdaproteobacteria bacterium RIFOXYD2_FULL_50_16</name>
    <dbReference type="NCBI Taxonomy" id="1817772"/>
    <lineage>
        <taxon>Bacteria</taxon>
        <taxon>Pseudomonadati</taxon>
        <taxon>Pseudomonadota</taxon>
        <taxon>Candidatus Lambdaproteobacteria</taxon>
    </lineage>
</organism>
<dbReference type="SUPFAM" id="SSF55681">
    <property type="entry name" value="Class II aaRS and biotin synthetases"/>
    <property type="match status" value="1"/>
</dbReference>
<proteinExistence type="inferred from homology"/>
<dbReference type="InterPro" id="IPR022911">
    <property type="entry name" value="Phe_tRNA_ligase_alpha1_bac"/>
</dbReference>
<dbReference type="InterPro" id="IPR002319">
    <property type="entry name" value="Phenylalanyl-tRNA_Synthase"/>
</dbReference>
<sequence>MQTKLDQLQAEFLAQLAEAQALLNEAADQAGKQAEELRIAFLGKKGRFAELMVGLKDLGNEEKAQVGKGVNQLKELVTNSISDLSQKAQTAIADLAVRSQWIDISLNPYQEEPGSLHPVSLMHLKLEEIFEAMGFTIYDGPQVETDHYNFEALNFDPHHPARDMHDTFFFKGGRLLRTQTSTIQIRAMEKLKPPFRIIGSGKVFRCERVDASHDACFHQLEGMMVDKDISVANLKHFMQVMLSGIFESEVKVRLRPGYFPFVEPGFELEMACLICGGEGCAVCKRVGWIELLGCGMVHPNVLRAGGIDPEEYSGFAFGMGTDRLAMMKYGISDIRPLHSGDLNFSRLFSAATHYRLG</sequence>
<evidence type="ECO:0000256" key="5">
    <source>
        <dbReference type="ARBA" id="ARBA00022598"/>
    </source>
</evidence>
<feature type="domain" description="Aminoacyl-transfer RNA synthetases class-II family profile" evidence="15">
    <location>
        <begin position="126"/>
        <end position="336"/>
    </location>
</feature>
<dbReference type="GO" id="GO:0000287">
    <property type="term" value="F:magnesium ion binding"/>
    <property type="evidence" value="ECO:0007669"/>
    <property type="project" value="UniProtKB-UniRule"/>
</dbReference>
<feature type="binding site" evidence="13">
    <location>
        <position position="263"/>
    </location>
    <ligand>
        <name>Mg(2+)</name>
        <dbReference type="ChEBI" id="CHEBI:18420"/>
        <note>shared with beta subunit</note>
    </ligand>
</feature>
<dbReference type="NCBIfam" id="TIGR00468">
    <property type="entry name" value="pheS"/>
    <property type="match status" value="1"/>
</dbReference>
<dbReference type="PANTHER" id="PTHR11538">
    <property type="entry name" value="PHENYLALANYL-TRNA SYNTHETASE"/>
    <property type="match status" value="1"/>
</dbReference>
<dbReference type="GO" id="GO:0006432">
    <property type="term" value="P:phenylalanyl-tRNA aminoacylation"/>
    <property type="evidence" value="ECO:0007669"/>
    <property type="project" value="UniProtKB-UniRule"/>
</dbReference>
<comment type="subcellular location">
    <subcellularLocation>
        <location evidence="1 13">Cytoplasm</location>
    </subcellularLocation>
</comment>
<dbReference type="GO" id="GO:0005524">
    <property type="term" value="F:ATP binding"/>
    <property type="evidence" value="ECO:0007669"/>
    <property type="project" value="UniProtKB-UniRule"/>
</dbReference>
<comment type="catalytic activity">
    <reaction evidence="12 13">
        <text>tRNA(Phe) + L-phenylalanine + ATP = L-phenylalanyl-tRNA(Phe) + AMP + diphosphate + H(+)</text>
        <dbReference type="Rhea" id="RHEA:19413"/>
        <dbReference type="Rhea" id="RHEA-COMP:9668"/>
        <dbReference type="Rhea" id="RHEA-COMP:9699"/>
        <dbReference type="ChEBI" id="CHEBI:15378"/>
        <dbReference type="ChEBI" id="CHEBI:30616"/>
        <dbReference type="ChEBI" id="CHEBI:33019"/>
        <dbReference type="ChEBI" id="CHEBI:58095"/>
        <dbReference type="ChEBI" id="CHEBI:78442"/>
        <dbReference type="ChEBI" id="CHEBI:78531"/>
        <dbReference type="ChEBI" id="CHEBI:456215"/>
        <dbReference type="EC" id="6.1.1.20"/>
    </reaction>
</comment>
<accession>A0A1F6GET1</accession>
<evidence type="ECO:0000256" key="1">
    <source>
        <dbReference type="ARBA" id="ARBA00004496"/>
    </source>
</evidence>
<comment type="cofactor">
    <cofactor evidence="13">
        <name>Mg(2+)</name>
        <dbReference type="ChEBI" id="CHEBI:18420"/>
    </cofactor>
    <text evidence="13">Binds 2 magnesium ions per tetramer.</text>
</comment>